<gene>
    <name evidence="2" type="ORF">DFH01_12535</name>
</gene>
<dbReference type="RefSeq" id="WP_109870746.1">
    <property type="nucleotide sequence ID" value="NZ_QGNA01000002.1"/>
</dbReference>
<sequence>MPRIALGLVVLGLVSVLLTVLLVMGDATLPGFLPPFAAALLAGLGGLALVCGLWLLEPGRDKLSA</sequence>
<dbReference type="EMBL" id="QGNA01000002">
    <property type="protein sequence ID" value="PWS37638.1"/>
    <property type="molecule type" value="Genomic_DNA"/>
</dbReference>
<proteinExistence type="predicted"/>
<organism evidence="2 3">
    <name type="scientific">Falsiroseomonas bella</name>
    <dbReference type="NCBI Taxonomy" id="2184016"/>
    <lineage>
        <taxon>Bacteria</taxon>
        <taxon>Pseudomonadati</taxon>
        <taxon>Pseudomonadota</taxon>
        <taxon>Alphaproteobacteria</taxon>
        <taxon>Acetobacterales</taxon>
        <taxon>Roseomonadaceae</taxon>
        <taxon>Falsiroseomonas</taxon>
    </lineage>
</organism>
<protein>
    <submittedName>
        <fullName evidence="2">Uncharacterized protein</fullName>
    </submittedName>
</protein>
<name>A0A317FJ25_9PROT</name>
<dbReference type="Proteomes" id="UP000245765">
    <property type="component" value="Unassembled WGS sequence"/>
</dbReference>
<keyword evidence="3" id="KW-1185">Reference proteome</keyword>
<feature type="transmembrane region" description="Helical" evidence="1">
    <location>
        <begin position="35"/>
        <end position="56"/>
    </location>
</feature>
<keyword evidence="1" id="KW-1133">Transmembrane helix</keyword>
<reference evidence="3" key="1">
    <citation type="submission" date="2018-05" db="EMBL/GenBank/DDBJ databases">
        <authorList>
            <person name="Du Z."/>
            <person name="Wang X."/>
        </authorList>
    </citation>
    <scope>NUCLEOTIDE SEQUENCE [LARGE SCALE GENOMIC DNA]</scope>
    <source>
        <strain evidence="3">CQN31</strain>
    </source>
</reference>
<comment type="caution">
    <text evidence="2">The sequence shown here is derived from an EMBL/GenBank/DDBJ whole genome shotgun (WGS) entry which is preliminary data.</text>
</comment>
<accession>A0A317FJ25</accession>
<keyword evidence="1" id="KW-0812">Transmembrane</keyword>
<keyword evidence="1" id="KW-0472">Membrane</keyword>
<dbReference type="AlphaFoldDB" id="A0A317FJ25"/>
<evidence type="ECO:0000313" key="2">
    <source>
        <dbReference type="EMBL" id="PWS37638.1"/>
    </source>
</evidence>
<evidence type="ECO:0000313" key="3">
    <source>
        <dbReference type="Proteomes" id="UP000245765"/>
    </source>
</evidence>
<evidence type="ECO:0000256" key="1">
    <source>
        <dbReference type="SAM" id="Phobius"/>
    </source>
</evidence>